<organism evidence="3 4">
    <name type="scientific">Steroidobacter gossypii</name>
    <dbReference type="NCBI Taxonomy" id="2805490"/>
    <lineage>
        <taxon>Bacteria</taxon>
        <taxon>Pseudomonadati</taxon>
        <taxon>Pseudomonadota</taxon>
        <taxon>Gammaproteobacteria</taxon>
        <taxon>Steroidobacterales</taxon>
        <taxon>Steroidobacteraceae</taxon>
        <taxon>Steroidobacter</taxon>
    </lineage>
</organism>
<dbReference type="SUPFAM" id="SSF53335">
    <property type="entry name" value="S-adenosyl-L-methionine-dependent methyltransferases"/>
    <property type="match status" value="1"/>
</dbReference>
<dbReference type="InterPro" id="IPR013217">
    <property type="entry name" value="Methyltransf_12"/>
</dbReference>
<protein>
    <submittedName>
        <fullName evidence="3">Class I SAM-dependent methyltransferase</fullName>
    </submittedName>
</protein>
<accession>A0ABS1WTD4</accession>
<dbReference type="CDD" id="cd02440">
    <property type="entry name" value="AdoMet_MTases"/>
    <property type="match status" value="1"/>
</dbReference>
<keyword evidence="3" id="KW-0489">Methyltransferase</keyword>
<dbReference type="Pfam" id="PF08242">
    <property type="entry name" value="Methyltransf_12"/>
    <property type="match status" value="1"/>
</dbReference>
<dbReference type="EMBL" id="JAEVLS010000001">
    <property type="protein sequence ID" value="MBM0104238.1"/>
    <property type="molecule type" value="Genomic_DNA"/>
</dbReference>
<dbReference type="GO" id="GO:0032259">
    <property type="term" value="P:methylation"/>
    <property type="evidence" value="ECO:0007669"/>
    <property type="project" value="UniProtKB-KW"/>
</dbReference>
<evidence type="ECO:0000313" key="3">
    <source>
        <dbReference type="EMBL" id="MBM0104238.1"/>
    </source>
</evidence>
<dbReference type="InterPro" id="IPR016980">
    <property type="entry name" value="S-AdoMet-dep_MeTrfase_Alr7345"/>
</dbReference>
<feature type="signal peptide" evidence="1">
    <location>
        <begin position="1"/>
        <end position="24"/>
    </location>
</feature>
<gene>
    <name evidence="3" type="ORF">JM946_05750</name>
</gene>
<dbReference type="Gene3D" id="3.40.50.150">
    <property type="entry name" value="Vaccinia Virus protein VP39"/>
    <property type="match status" value="1"/>
</dbReference>
<dbReference type="RefSeq" id="WP_203166172.1">
    <property type="nucleotide sequence ID" value="NZ_JAEVLS010000001.1"/>
</dbReference>
<dbReference type="InterPro" id="IPR029063">
    <property type="entry name" value="SAM-dependent_MTases_sf"/>
</dbReference>
<dbReference type="GO" id="GO:0008168">
    <property type="term" value="F:methyltransferase activity"/>
    <property type="evidence" value="ECO:0007669"/>
    <property type="project" value="UniProtKB-KW"/>
</dbReference>
<evidence type="ECO:0000256" key="1">
    <source>
        <dbReference type="SAM" id="SignalP"/>
    </source>
</evidence>
<name>A0ABS1WTD4_9GAMM</name>
<evidence type="ECO:0000313" key="4">
    <source>
        <dbReference type="Proteomes" id="UP000661077"/>
    </source>
</evidence>
<keyword evidence="4" id="KW-1185">Reference proteome</keyword>
<dbReference type="Proteomes" id="UP000661077">
    <property type="component" value="Unassembled WGS sequence"/>
</dbReference>
<evidence type="ECO:0000259" key="2">
    <source>
        <dbReference type="Pfam" id="PF08242"/>
    </source>
</evidence>
<dbReference type="PIRSF" id="PIRSF031679">
    <property type="entry name" value="Mtase_Alr7345_prd"/>
    <property type="match status" value="1"/>
</dbReference>
<keyword evidence="1" id="KW-0732">Signal</keyword>
<feature type="chain" id="PRO_5045519953" evidence="1">
    <location>
        <begin position="25"/>
        <end position="257"/>
    </location>
</feature>
<sequence>MRPSSLLVAAAAAACMLPLAGAFAKDEALAKAVASEQRSPNFVARDQYRKPQQVLEFIGVKPNMTVVEISPGGGYWTEILAPYLHDKGTYYTAVSSRAAEKWQQKLASDPARYGKVKVSDASEPAPAGSADVVVTFRNVHNWMSQGTADEVFASFYKALKPGGILGVEEHRAPDDKPQDPKAANGYVREDYTIQLAEKAGFKLVGRSDLLNNPKDTKDHPKGVWTLPPTLALGEQDRAKYQAIGEADNFLLKFQKPR</sequence>
<comment type="caution">
    <text evidence="3">The sequence shown here is derived from an EMBL/GenBank/DDBJ whole genome shotgun (WGS) entry which is preliminary data.</text>
</comment>
<keyword evidence="3" id="KW-0808">Transferase</keyword>
<feature type="domain" description="Methyltransferase type 12" evidence="2">
    <location>
        <begin position="68"/>
        <end position="165"/>
    </location>
</feature>
<dbReference type="PROSITE" id="PS51257">
    <property type="entry name" value="PROKAR_LIPOPROTEIN"/>
    <property type="match status" value="1"/>
</dbReference>
<reference evidence="3 4" key="1">
    <citation type="journal article" date="2021" name="Int. J. Syst. Evol. Microbiol.">
        <title>Steroidobacter gossypii sp. nov., isolated from soil of cotton cropping field.</title>
        <authorList>
            <person name="Huang R."/>
            <person name="Yang S."/>
            <person name="Zhen C."/>
            <person name="Liu W."/>
        </authorList>
    </citation>
    <scope>NUCLEOTIDE SEQUENCE [LARGE SCALE GENOMIC DNA]</scope>
    <source>
        <strain evidence="3 4">S1-65</strain>
    </source>
</reference>
<proteinExistence type="predicted"/>